<name>A0A1R4B4G9_9VIBR</name>
<reference evidence="1 2" key="1">
    <citation type="submission" date="2017-02" db="EMBL/GenBank/DDBJ databases">
        <authorList>
            <person name="Peterson S.W."/>
        </authorList>
    </citation>
    <scope>NUCLEOTIDE SEQUENCE [LARGE SCALE GENOMIC DNA]</scope>
    <source>
        <strain evidence="1 2">CECT 9027</strain>
    </source>
</reference>
<gene>
    <name evidence="1" type="ORF">VPAL9027_01797</name>
</gene>
<dbReference type="EMBL" id="FUFT01000005">
    <property type="protein sequence ID" value="SJL83818.1"/>
    <property type="molecule type" value="Genomic_DNA"/>
</dbReference>
<proteinExistence type="predicted"/>
<dbReference type="Proteomes" id="UP000189475">
    <property type="component" value="Unassembled WGS sequence"/>
</dbReference>
<dbReference type="AlphaFoldDB" id="A0A1R4B4G9"/>
<dbReference type="OrthoDB" id="6169664at2"/>
<evidence type="ECO:0000313" key="1">
    <source>
        <dbReference type="EMBL" id="SJL83818.1"/>
    </source>
</evidence>
<protein>
    <submittedName>
        <fullName evidence="1">Uncharacterized protein</fullName>
    </submittedName>
</protein>
<keyword evidence="2" id="KW-1185">Reference proteome</keyword>
<dbReference type="STRING" id="1918946.VPAL9027_01797"/>
<organism evidence="1 2">
    <name type="scientific">Vibrio palustris</name>
    <dbReference type="NCBI Taxonomy" id="1918946"/>
    <lineage>
        <taxon>Bacteria</taxon>
        <taxon>Pseudomonadati</taxon>
        <taxon>Pseudomonadota</taxon>
        <taxon>Gammaproteobacteria</taxon>
        <taxon>Vibrionales</taxon>
        <taxon>Vibrionaceae</taxon>
        <taxon>Vibrio</taxon>
    </lineage>
</organism>
<evidence type="ECO:0000313" key="2">
    <source>
        <dbReference type="Proteomes" id="UP000189475"/>
    </source>
</evidence>
<sequence length="85" mass="9639">MMHADLVDMEDFVLELQGVGLVCESHDASSVQASIEHWLATADDSDNDCFWDTLLRIEAEGILLPDVENLINWSHKYSEHVQKPN</sequence>
<accession>A0A1R4B4G9</accession>
<dbReference type="RefSeq" id="WP_077314234.1">
    <property type="nucleotide sequence ID" value="NZ_AP024888.1"/>
</dbReference>